<evidence type="ECO:0000259" key="4">
    <source>
        <dbReference type="PROSITE" id="PS50995"/>
    </source>
</evidence>
<evidence type="ECO:0000256" key="2">
    <source>
        <dbReference type="ARBA" id="ARBA00023125"/>
    </source>
</evidence>
<protein>
    <submittedName>
        <fullName evidence="5">MarR family transcriptional regulator</fullName>
    </submittedName>
</protein>
<reference evidence="5 6" key="1">
    <citation type="submission" date="2023-03" db="EMBL/GenBank/DDBJ databases">
        <title>Bacillus Genome Sequencing.</title>
        <authorList>
            <person name="Dunlap C."/>
        </authorList>
    </citation>
    <scope>NUCLEOTIDE SEQUENCE [LARGE SCALE GENOMIC DNA]</scope>
    <source>
        <strain evidence="5 6">NRS-1717</strain>
    </source>
</reference>
<dbReference type="EMBL" id="JARTFS010000011">
    <property type="protein sequence ID" value="MED4402279.1"/>
    <property type="molecule type" value="Genomic_DNA"/>
</dbReference>
<keyword evidence="3" id="KW-0804">Transcription</keyword>
<sequence>MDKRELFYKFVAFTASVHHVTHELTKESKPDNITPVQYSILESIKVSQPITPSEISECQHMSMPNTSRELKKLSEKSLIEKIEDDKDRRKQYICLSKTGEMMMDEVFKCTETRFLDRIQNLSNEDFEEIEHALEVLNKKIFY</sequence>
<dbReference type="PANTHER" id="PTHR42756">
    <property type="entry name" value="TRANSCRIPTIONAL REGULATOR, MARR"/>
    <property type="match status" value="1"/>
</dbReference>
<dbReference type="RefSeq" id="WP_066226035.1">
    <property type="nucleotide sequence ID" value="NZ_JARTFQ010000005.1"/>
</dbReference>
<dbReference type="SUPFAM" id="SSF46785">
    <property type="entry name" value="Winged helix' DNA-binding domain"/>
    <property type="match status" value="1"/>
</dbReference>
<name>A0ABU6P187_9BACI</name>
<keyword evidence="6" id="KW-1185">Reference proteome</keyword>
<proteinExistence type="predicted"/>
<dbReference type="Proteomes" id="UP001342826">
    <property type="component" value="Unassembled WGS sequence"/>
</dbReference>
<dbReference type="GeneID" id="301139913"/>
<comment type="caution">
    <text evidence="5">The sequence shown here is derived from an EMBL/GenBank/DDBJ whole genome shotgun (WGS) entry which is preliminary data.</text>
</comment>
<keyword evidence="1" id="KW-0805">Transcription regulation</keyword>
<organism evidence="5 6">
    <name type="scientific">Metabacillus fastidiosus</name>
    <dbReference type="NCBI Taxonomy" id="1458"/>
    <lineage>
        <taxon>Bacteria</taxon>
        <taxon>Bacillati</taxon>
        <taxon>Bacillota</taxon>
        <taxon>Bacilli</taxon>
        <taxon>Bacillales</taxon>
        <taxon>Bacillaceae</taxon>
        <taxon>Metabacillus</taxon>
    </lineage>
</organism>
<gene>
    <name evidence="5" type="ORF">P9271_13225</name>
</gene>
<evidence type="ECO:0000256" key="1">
    <source>
        <dbReference type="ARBA" id="ARBA00023015"/>
    </source>
</evidence>
<dbReference type="SMART" id="SM00347">
    <property type="entry name" value="HTH_MARR"/>
    <property type="match status" value="1"/>
</dbReference>
<dbReference type="Pfam" id="PF12802">
    <property type="entry name" value="MarR_2"/>
    <property type="match status" value="1"/>
</dbReference>
<dbReference type="PANTHER" id="PTHR42756:SF1">
    <property type="entry name" value="TRANSCRIPTIONAL REPRESSOR OF EMRAB OPERON"/>
    <property type="match status" value="1"/>
</dbReference>
<feature type="domain" description="HTH marR-type" evidence="4">
    <location>
        <begin position="3"/>
        <end position="138"/>
    </location>
</feature>
<accession>A0ABU6P187</accession>
<evidence type="ECO:0000256" key="3">
    <source>
        <dbReference type="ARBA" id="ARBA00023163"/>
    </source>
</evidence>
<dbReference type="PRINTS" id="PR00598">
    <property type="entry name" value="HTHMARR"/>
</dbReference>
<dbReference type="InterPro" id="IPR000835">
    <property type="entry name" value="HTH_MarR-typ"/>
</dbReference>
<evidence type="ECO:0000313" key="6">
    <source>
        <dbReference type="Proteomes" id="UP001342826"/>
    </source>
</evidence>
<dbReference type="Gene3D" id="1.10.10.10">
    <property type="entry name" value="Winged helix-like DNA-binding domain superfamily/Winged helix DNA-binding domain"/>
    <property type="match status" value="1"/>
</dbReference>
<dbReference type="InterPro" id="IPR036390">
    <property type="entry name" value="WH_DNA-bd_sf"/>
</dbReference>
<keyword evidence="2" id="KW-0238">DNA-binding</keyword>
<dbReference type="InterPro" id="IPR036388">
    <property type="entry name" value="WH-like_DNA-bd_sf"/>
</dbReference>
<evidence type="ECO:0000313" key="5">
    <source>
        <dbReference type="EMBL" id="MED4402279.1"/>
    </source>
</evidence>
<dbReference type="PROSITE" id="PS50995">
    <property type="entry name" value="HTH_MARR_2"/>
    <property type="match status" value="1"/>
</dbReference>